<proteinExistence type="predicted"/>
<keyword evidence="1" id="KW-1133">Transmembrane helix</keyword>
<organism evidence="3 4">
    <name type="scientific">Rurimicrobium arvi</name>
    <dbReference type="NCBI Taxonomy" id="2049916"/>
    <lineage>
        <taxon>Bacteria</taxon>
        <taxon>Pseudomonadati</taxon>
        <taxon>Bacteroidota</taxon>
        <taxon>Chitinophagia</taxon>
        <taxon>Chitinophagales</taxon>
        <taxon>Chitinophagaceae</taxon>
        <taxon>Rurimicrobium</taxon>
    </lineage>
</organism>
<dbReference type="PANTHER" id="PTHR42736:SF1">
    <property type="entry name" value="PROTEIN-GLUTAMINE GAMMA-GLUTAMYLTRANSFERASE"/>
    <property type="match status" value="1"/>
</dbReference>
<evidence type="ECO:0000313" key="3">
    <source>
        <dbReference type="EMBL" id="GAA4456376.1"/>
    </source>
</evidence>
<feature type="transmembrane region" description="Helical" evidence="1">
    <location>
        <begin position="45"/>
        <end position="65"/>
    </location>
</feature>
<reference evidence="4" key="1">
    <citation type="journal article" date="2019" name="Int. J. Syst. Evol. Microbiol.">
        <title>The Global Catalogue of Microorganisms (GCM) 10K type strain sequencing project: providing services to taxonomists for standard genome sequencing and annotation.</title>
        <authorList>
            <consortium name="The Broad Institute Genomics Platform"/>
            <consortium name="The Broad Institute Genome Sequencing Center for Infectious Disease"/>
            <person name="Wu L."/>
            <person name="Ma J."/>
        </authorList>
    </citation>
    <scope>NUCLEOTIDE SEQUENCE [LARGE SCALE GENOMIC DNA]</scope>
    <source>
        <strain evidence="4">JCM 31921</strain>
    </source>
</reference>
<dbReference type="SMART" id="SM00460">
    <property type="entry name" value="TGc"/>
    <property type="match status" value="1"/>
</dbReference>
<feature type="transmembrane region" description="Helical" evidence="1">
    <location>
        <begin position="155"/>
        <end position="172"/>
    </location>
</feature>
<dbReference type="InterPro" id="IPR052901">
    <property type="entry name" value="Bact_TGase-like"/>
</dbReference>
<dbReference type="Proteomes" id="UP001501410">
    <property type="component" value="Unassembled WGS sequence"/>
</dbReference>
<protein>
    <recommendedName>
        <fullName evidence="2">Transglutaminase-like domain-containing protein</fullName>
    </recommendedName>
</protein>
<feature type="transmembrane region" description="Helical" evidence="1">
    <location>
        <begin position="126"/>
        <end position="143"/>
    </location>
</feature>
<feature type="transmembrane region" description="Helical" evidence="1">
    <location>
        <begin position="193"/>
        <end position="209"/>
    </location>
</feature>
<dbReference type="Pfam" id="PF01841">
    <property type="entry name" value="Transglut_core"/>
    <property type="match status" value="1"/>
</dbReference>
<feature type="transmembrane region" description="Helical" evidence="1">
    <location>
        <begin position="72"/>
        <end position="92"/>
    </location>
</feature>
<dbReference type="InterPro" id="IPR038765">
    <property type="entry name" value="Papain-like_cys_pep_sf"/>
</dbReference>
<accession>A0ABP8MXA0</accession>
<dbReference type="Gene3D" id="3.10.620.30">
    <property type="match status" value="1"/>
</dbReference>
<evidence type="ECO:0000259" key="2">
    <source>
        <dbReference type="SMART" id="SM00460"/>
    </source>
</evidence>
<feature type="domain" description="Transglutaminase-like" evidence="2">
    <location>
        <begin position="500"/>
        <end position="572"/>
    </location>
</feature>
<keyword evidence="4" id="KW-1185">Reference proteome</keyword>
<dbReference type="InterPro" id="IPR002931">
    <property type="entry name" value="Transglutaminase-like"/>
</dbReference>
<name>A0ABP8MXA0_9BACT</name>
<dbReference type="EMBL" id="BAABEZ010000022">
    <property type="protein sequence ID" value="GAA4456376.1"/>
    <property type="molecule type" value="Genomic_DNA"/>
</dbReference>
<sequence length="868" mass="98812">MKIQRASPVNETLARLLSLVLPTAVVGYFLLWNANAYFSILQNQAWSQTLILLTGMAGAAVFYAFRFRFITTFLILLAVLYSMYTGLDHTAVGEFDTFFLSVRFLIFSFLFGAGWLLGAAFTRWRYAHFFIAAAVLVSCIYIFAKIRTETTTQLLQAYLPSVLYAVYIIFAAEQIFNYRDKSDRFWWYMVRRLFLFLVLVTAVGGLVLYEMSGKFEAAVAEAGGKGQKGDESGMLKKNQDGTFDLKDYSQLKSQQGRSNELLFAAHIDNFFPQSDIPNPLYLTAFYYTKFDTSTETFERDKQIPRNDLFEPDVSKIPMYATRTDSTVLKNAMADKARRTVEVEVYNRGLSPSTYLAPNTGFFVQPIAVDKDFRGQFRSAFRAKGYVSELNSAYFIYNAKDPQVKSFQEQRFQVLRSATDYSGVDRQFLTYYTQMPRDAKFARITELTRRITANAKTPVDKVLAIRDYFLSKDEDGKQLFSYTDNPGVPDIPSASKLMYFLFDNHKGYCAYYAGATLFMLRSVGIPSRITVGFLTIDRSDKNKGWYWYYADQAHAWVQVYFPGFGWLDFDTTVGNDDAQESPTPDGTPPLQPPHAWFAAEGQIVSVDTLRKTMRLRSTNVIFHDKEVKADKAPAEVLLDVSIANLQRDSVNISLNEVHPGDSATAVSYAEALKLAPDARAGESAAQLIARLKNPLPTDDVYLRKTPEQRREEQAAAAKAPKPRSWKQWFIAAGIGAGVLLLLFFLSPWLIFTFMRTAAGNSKDGRKAYWVYQALNFYLHQLGYFRERLTPQVYAQQRIDPEFGTAFARFMQLYLKLKYAPQPLTPAEHQFVASMLPETLAKVRGRIPLRKRMAAFLRPLRAFAYFSSRT</sequence>
<feature type="transmembrane region" description="Helical" evidence="1">
    <location>
        <begin position="98"/>
        <end position="119"/>
    </location>
</feature>
<evidence type="ECO:0000313" key="4">
    <source>
        <dbReference type="Proteomes" id="UP001501410"/>
    </source>
</evidence>
<feature type="transmembrane region" description="Helical" evidence="1">
    <location>
        <begin position="727"/>
        <end position="750"/>
    </location>
</feature>
<dbReference type="RefSeq" id="WP_344826708.1">
    <property type="nucleotide sequence ID" value="NZ_BAABEZ010000022.1"/>
</dbReference>
<comment type="caution">
    <text evidence="3">The sequence shown here is derived from an EMBL/GenBank/DDBJ whole genome shotgun (WGS) entry which is preliminary data.</text>
</comment>
<feature type="transmembrane region" description="Helical" evidence="1">
    <location>
        <begin position="12"/>
        <end position="33"/>
    </location>
</feature>
<dbReference type="SUPFAM" id="SSF54001">
    <property type="entry name" value="Cysteine proteinases"/>
    <property type="match status" value="1"/>
</dbReference>
<dbReference type="PANTHER" id="PTHR42736">
    <property type="entry name" value="PROTEIN-GLUTAMINE GAMMA-GLUTAMYLTRANSFERASE"/>
    <property type="match status" value="1"/>
</dbReference>
<evidence type="ECO:0000256" key="1">
    <source>
        <dbReference type="SAM" id="Phobius"/>
    </source>
</evidence>
<keyword evidence="1" id="KW-0812">Transmembrane</keyword>
<keyword evidence="1" id="KW-0472">Membrane</keyword>
<gene>
    <name evidence="3" type="ORF">GCM10023092_21530</name>
</gene>